<dbReference type="EMBL" id="ASPP01004197">
    <property type="protein sequence ID" value="ETO32449.1"/>
    <property type="molecule type" value="Genomic_DNA"/>
</dbReference>
<feature type="region of interest" description="Disordered" evidence="1">
    <location>
        <begin position="246"/>
        <end position="276"/>
    </location>
</feature>
<keyword evidence="3" id="KW-1185">Reference proteome</keyword>
<evidence type="ECO:0000313" key="2">
    <source>
        <dbReference type="EMBL" id="ETO32449.1"/>
    </source>
</evidence>
<reference evidence="2 3" key="1">
    <citation type="journal article" date="2013" name="Curr. Biol.">
        <title>The Genome of the Foraminiferan Reticulomyxa filosa.</title>
        <authorList>
            <person name="Glockner G."/>
            <person name="Hulsmann N."/>
            <person name="Schleicher M."/>
            <person name="Noegel A.A."/>
            <person name="Eichinger L."/>
            <person name="Gallinger C."/>
            <person name="Pawlowski J."/>
            <person name="Sierra R."/>
            <person name="Euteneuer U."/>
            <person name="Pillet L."/>
            <person name="Moustafa A."/>
            <person name="Platzer M."/>
            <person name="Groth M."/>
            <person name="Szafranski K."/>
            <person name="Schliwa M."/>
        </authorList>
    </citation>
    <scope>NUCLEOTIDE SEQUENCE [LARGE SCALE GENOMIC DNA]</scope>
</reference>
<name>X6P2Z7_RETFI</name>
<comment type="caution">
    <text evidence="2">The sequence shown here is derived from an EMBL/GenBank/DDBJ whole genome shotgun (WGS) entry which is preliminary data.</text>
</comment>
<gene>
    <name evidence="2" type="ORF">RFI_04669</name>
</gene>
<organism evidence="2 3">
    <name type="scientific">Reticulomyxa filosa</name>
    <dbReference type="NCBI Taxonomy" id="46433"/>
    <lineage>
        <taxon>Eukaryota</taxon>
        <taxon>Sar</taxon>
        <taxon>Rhizaria</taxon>
        <taxon>Retaria</taxon>
        <taxon>Foraminifera</taxon>
        <taxon>Monothalamids</taxon>
        <taxon>Reticulomyxidae</taxon>
        <taxon>Reticulomyxa</taxon>
    </lineage>
</organism>
<dbReference type="AlphaFoldDB" id="X6P2Z7"/>
<sequence>MKDKLGKMVNAVYDPNTGRLLASKSRENFEIFTKSSDDIVIHTISMSPLEQQNEFRNRYGKILANYTSQLIAKLDDRLPVVKNKKEKMAFEELNHLKHACECVVWCHFDNEVINEYLEKVRTYFNEMIYHYSKVTTVLWDALTCCRQMNQFSEELAQLTQSGRQHEIEEFLKRTTMFPKKLKLSKIQQSYDEVQTLHVDTTPFSNIPQIINFINQAKRILEYIPQNFQLWYASMIKQHFPFELYNDNGNESRKRGEQESENEKTGENKHVSKKGKMDKLQQASEKCFVLMLLKWILEKFKYNILNAVECATMPRLKSMIYEGHHMHESLKSYVFNKSMHLPEESLTEIVNKCRSYQLRLPLLSYTEDIYNKVKEWKEKANELLHHGGSMTTINELYRQYREFRVIIDEGDQIRAITPSLRLWTSDAAALLENNDNPPAEECWRLLMALDSLIDFELTTKEHERLCELVGITVWKSQLKQVLEQQDAISKMDAKAIEELPGYDFKQDLLKFAHLLDMSKDFQTKECVRLKQQLAVKKQMAEEFFSKAEPVVELLLLFF</sequence>
<proteinExistence type="predicted"/>
<evidence type="ECO:0000256" key="1">
    <source>
        <dbReference type="SAM" id="MobiDB-lite"/>
    </source>
</evidence>
<feature type="compositionally biased region" description="Basic and acidic residues" evidence="1">
    <location>
        <begin position="249"/>
        <end position="276"/>
    </location>
</feature>
<protein>
    <submittedName>
        <fullName evidence="2">Uncharacterized protein</fullName>
    </submittedName>
</protein>
<evidence type="ECO:0000313" key="3">
    <source>
        <dbReference type="Proteomes" id="UP000023152"/>
    </source>
</evidence>
<dbReference type="Proteomes" id="UP000023152">
    <property type="component" value="Unassembled WGS sequence"/>
</dbReference>
<accession>X6P2Z7</accession>